<proteinExistence type="predicted"/>
<protein>
    <submittedName>
        <fullName evidence="1">Uncharacterized protein</fullName>
    </submittedName>
</protein>
<reference evidence="1 2" key="1">
    <citation type="journal article" date="2021" name="Appl. Environ. Microbiol.">
        <title>Genetic linkage and physical mapping for an oyster mushroom Pleurotus cornucopiae and QTL analysis for the trait cap color.</title>
        <authorList>
            <person name="Zhang Y."/>
            <person name="Gao W."/>
            <person name="Sonnenberg A."/>
            <person name="Chen Q."/>
            <person name="Zhang J."/>
            <person name="Huang C."/>
        </authorList>
    </citation>
    <scope>NUCLEOTIDE SEQUENCE [LARGE SCALE GENOMIC DNA]</scope>
    <source>
        <strain evidence="1">CCMSSC00406</strain>
    </source>
</reference>
<sequence length="162" mass="18697">MPLLLNNLRNITLRSVDAVLKTLTMRLIQEAPISTARWADQNTYKKQPKVRQQALTDLTEYSAFCGADKAGAVTAEAAYGGGYHEGTGVDTWSRMTVKFLDEHNNQMYFHRKSDDTYWDRLHIPERIETNKKLWEIEDDYSRITQDVFESKRGRKGGKAPRK</sequence>
<dbReference type="EMBL" id="WQMT02000001">
    <property type="protein sequence ID" value="KAG9227129.1"/>
    <property type="molecule type" value="Genomic_DNA"/>
</dbReference>
<keyword evidence="2" id="KW-1185">Reference proteome</keyword>
<comment type="caution">
    <text evidence="1">The sequence shown here is derived from an EMBL/GenBank/DDBJ whole genome shotgun (WGS) entry which is preliminary data.</text>
</comment>
<name>A0ACB7J971_PLECO</name>
<organism evidence="1 2">
    <name type="scientific">Pleurotus cornucopiae</name>
    <name type="common">Cornucopia mushroom</name>
    <dbReference type="NCBI Taxonomy" id="5321"/>
    <lineage>
        <taxon>Eukaryota</taxon>
        <taxon>Fungi</taxon>
        <taxon>Dikarya</taxon>
        <taxon>Basidiomycota</taxon>
        <taxon>Agaricomycotina</taxon>
        <taxon>Agaricomycetes</taxon>
        <taxon>Agaricomycetidae</taxon>
        <taxon>Agaricales</taxon>
        <taxon>Pleurotineae</taxon>
        <taxon>Pleurotaceae</taxon>
        <taxon>Pleurotus</taxon>
    </lineage>
</organism>
<gene>
    <name evidence="1" type="ORF">CCMSSC00406_0010233</name>
</gene>
<evidence type="ECO:0000313" key="2">
    <source>
        <dbReference type="Proteomes" id="UP000824881"/>
    </source>
</evidence>
<accession>A0ACB7J971</accession>
<evidence type="ECO:0000313" key="1">
    <source>
        <dbReference type="EMBL" id="KAG9227129.1"/>
    </source>
</evidence>
<dbReference type="Proteomes" id="UP000824881">
    <property type="component" value="Unassembled WGS sequence"/>
</dbReference>